<feature type="non-terminal residue" evidence="1">
    <location>
        <position position="1"/>
    </location>
</feature>
<accession>X1BEB1</accession>
<evidence type="ECO:0000313" key="1">
    <source>
        <dbReference type="EMBL" id="GAG94289.1"/>
    </source>
</evidence>
<reference evidence="1" key="1">
    <citation type="journal article" date="2014" name="Front. Microbiol.">
        <title>High frequency of phylogenetically diverse reductive dehalogenase-homologous genes in deep subseafloor sedimentary metagenomes.</title>
        <authorList>
            <person name="Kawai M."/>
            <person name="Futagami T."/>
            <person name="Toyoda A."/>
            <person name="Takaki Y."/>
            <person name="Nishi S."/>
            <person name="Hori S."/>
            <person name="Arai W."/>
            <person name="Tsubouchi T."/>
            <person name="Morono Y."/>
            <person name="Uchiyama I."/>
            <person name="Ito T."/>
            <person name="Fujiyama A."/>
            <person name="Inagaki F."/>
            <person name="Takami H."/>
        </authorList>
    </citation>
    <scope>NUCLEOTIDE SEQUENCE</scope>
    <source>
        <strain evidence="1">Expedition CK06-06</strain>
    </source>
</reference>
<sequence length="72" mass="7698">APKISKVRLSAATDWIWCTHIYCYVSNDLALGMSYIGFFHNAAGDEVAGGLVTPATWTNGLAPSTIIGLRRG</sequence>
<protein>
    <submittedName>
        <fullName evidence="1">Uncharacterized protein</fullName>
    </submittedName>
</protein>
<gene>
    <name evidence="1" type="ORF">S01H4_38792</name>
</gene>
<dbReference type="EMBL" id="BART01020949">
    <property type="protein sequence ID" value="GAG94289.1"/>
    <property type="molecule type" value="Genomic_DNA"/>
</dbReference>
<organism evidence="1">
    <name type="scientific">marine sediment metagenome</name>
    <dbReference type="NCBI Taxonomy" id="412755"/>
    <lineage>
        <taxon>unclassified sequences</taxon>
        <taxon>metagenomes</taxon>
        <taxon>ecological metagenomes</taxon>
    </lineage>
</organism>
<proteinExistence type="predicted"/>
<comment type="caution">
    <text evidence="1">The sequence shown here is derived from an EMBL/GenBank/DDBJ whole genome shotgun (WGS) entry which is preliminary data.</text>
</comment>
<dbReference type="AlphaFoldDB" id="X1BEB1"/>
<name>X1BEB1_9ZZZZ</name>